<dbReference type="EMBL" id="SSMQ01000066">
    <property type="protein sequence ID" value="TKC98603.1"/>
    <property type="molecule type" value="Genomic_DNA"/>
</dbReference>
<evidence type="ECO:0000313" key="1">
    <source>
        <dbReference type="EMBL" id="TKC98603.1"/>
    </source>
</evidence>
<gene>
    <name evidence="1" type="ORF">E8A74_40765</name>
</gene>
<protein>
    <submittedName>
        <fullName evidence="1">Uncharacterized protein</fullName>
    </submittedName>
</protein>
<dbReference type="Proteomes" id="UP000309215">
    <property type="component" value="Unassembled WGS sequence"/>
</dbReference>
<comment type="caution">
    <text evidence="1">The sequence shown here is derived from an EMBL/GenBank/DDBJ whole genome shotgun (WGS) entry which is preliminary data.</text>
</comment>
<reference evidence="1 2" key="1">
    <citation type="submission" date="2019-04" db="EMBL/GenBank/DDBJ databases">
        <authorList>
            <person name="Li Y."/>
            <person name="Wang J."/>
        </authorList>
    </citation>
    <scope>NUCLEOTIDE SEQUENCE [LARGE SCALE GENOMIC DNA]</scope>
    <source>
        <strain evidence="1 2">DSM 14668</strain>
    </source>
</reference>
<evidence type="ECO:0000313" key="2">
    <source>
        <dbReference type="Proteomes" id="UP000309215"/>
    </source>
</evidence>
<accession>A0A4U1IVZ7</accession>
<sequence length="88" mass="9765">MLLRIAVALLAIEDDDLASSSVDHQRDVPDLVERWEPRIPLYEVKERHEGLEAESSGENFFGQSQRQQVPGAELAKGALPLCSLVARP</sequence>
<proteinExistence type="predicted"/>
<keyword evidence="2" id="KW-1185">Reference proteome</keyword>
<name>A0A4U1IVZ7_9BACT</name>
<dbReference type="AlphaFoldDB" id="A0A4U1IVZ7"/>
<organism evidence="1 2">
    <name type="scientific">Polyangium fumosum</name>
    <dbReference type="NCBI Taxonomy" id="889272"/>
    <lineage>
        <taxon>Bacteria</taxon>
        <taxon>Pseudomonadati</taxon>
        <taxon>Myxococcota</taxon>
        <taxon>Polyangia</taxon>
        <taxon>Polyangiales</taxon>
        <taxon>Polyangiaceae</taxon>
        <taxon>Polyangium</taxon>
    </lineage>
</organism>